<keyword evidence="1" id="KW-0175">Coiled coil</keyword>
<accession>A0A2P4XQP8</accession>
<keyword evidence="3" id="KW-1185">Reference proteome</keyword>
<protein>
    <recommendedName>
        <fullName evidence="4">HAT C-terminal dimerisation domain-containing protein</fullName>
    </recommendedName>
</protein>
<dbReference type="AlphaFoldDB" id="A0A2P4XQP8"/>
<dbReference type="InterPro" id="IPR012337">
    <property type="entry name" value="RNaseH-like_sf"/>
</dbReference>
<dbReference type="Proteomes" id="UP000237271">
    <property type="component" value="Unassembled WGS sequence"/>
</dbReference>
<evidence type="ECO:0000256" key="1">
    <source>
        <dbReference type="SAM" id="Coils"/>
    </source>
</evidence>
<evidence type="ECO:0000313" key="2">
    <source>
        <dbReference type="EMBL" id="POM67895.1"/>
    </source>
</evidence>
<evidence type="ECO:0008006" key="4">
    <source>
        <dbReference type="Google" id="ProtNLM"/>
    </source>
</evidence>
<sequence>MATTSFSVKQVCAFFFKPLLDEQDEPTCFFRCQCLVVRKQEHKAGYSNLMSHIRQRHPDYAAVMAASGTASGTLAAFVDKKSLTIYSWMDFVVDCGLPFAFPEHATARKYTSLAPICTETLLKYMRMTTEAVEEAVISFLPPKFGIIFDGSTYQSEHYMCLFATFGHDNHTETILLAMAPIIDDGTLQLPIHRLNLVVKAFMNDWETLLDKVQALMCKLRGLNASAMLRKKTELRSVLRQATRWSSTYCMLQRFFKIKEVIDTEDDAIAELMPTKREENKLQQLLEQLKNFESASKKLQSEDGVSLLDVRDLFDELIGLHPALAKSLGAKAKIVKSPVFESACVDVLMGKAKHLSRQQRAALSAFAVDADDEPDQESKKLGFADRALKERKIAREQLKEYPDVQYIPPTSNVCERFFSKTKHTLGYCRTGMLPVHLEMVLFLKANRRFWNSNTVMKVVNAD</sequence>
<dbReference type="OrthoDB" id="121840at2759"/>
<organism evidence="2 3">
    <name type="scientific">Phytophthora palmivora</name>
    <dbReference type="NCBI Taxonomy" id="4796"/>
    <lineage>
        <taxon>Eukaryota</taxon>
        <taxon>Sar</taxon>
        <taxon>Stramenopiles</taxon>
        <taxon>Oomycota</taxon>
        <taxon>Peronosporomycetes</taxon>
        <taxon>Peronosporales</taxon>
        <taxon>Peronosporaceae</taxon>
        <taxon>Phytophthora</taxon>
    </lineage>
</organism>
<gene>
    <name evidence="2" type="ORF">PHPALM_16014</name>
</gene>
<feature type="coiled-coil region" evidence="1">
    <location>
        <begin position="274"/>
        <end position="301"/>
    </location>
</feature>
<evidence type="ECO:0000313" key="3">
    <source>
        <dbReference type="Proteomes" id="UP000237271"/>
    </source>
</evidence>
<reference evidence="2 3" key="1">
    <citation type="journal article" date="2017" name="Genome Biol. Evol.">
        <title>Phytophthora megakarya and P. palmivora, closely related causal agents of cacao black pod rot, underwent increases in genome sizes and gene numbers by different mechanisms.</title>
        <authorList>
            <person name="Ali S.S."/>
            <person name="Shao J."/>
            <person name="Lary D.J."/>
            <person name="Kronmiller B."/>
            <person name="Shen D."/>
            <person name="Strem M.D."/>
            <person name="Amoako-Attah I."/>
            <person name="Akrofi A.Y."/>
            <person name="Begoude B.A."/>
            <person name="Ten Hoopen G.M."/>
            <person name="Coulibaly K."/>
            <person name="Kebe B.I."/>
            <person name="Melnick R.L."/>
            <person name="Guiltinan M.J."/>
            <person name="Tyler B.M."/>
            <person name="Meinhardt L.W."/>
            <person name="Bailey B.A."/>
        </authorList>
    </citation>
    <scope>NUCLEOTIDE SEQUENCE [LARGE SCALE GENOMIC DNA]</scope>
    <source>
        <strain evidence="3">sbr112.9</strain>
    </source>
</reference>
<dbReference type="PANTHER" id="PTHR40866">
    <property type="entry name" value="BED-TYPE DOMAIN-CONTAINING PROTEIN"/>
    <property type="match status" value="1"/>
</dbReference>
<name>A0A2P4XQP8_9STRA</name>
<comment type="caution">
    <text evidence="2">The sequence shown here is derived from an EMBL/GenBank/DDBJ whole genome shotgun (WGS) entry which is preliminary data.</text>
</comment>
<dbReference type="EMBL" id="NCKW01008569">
    <property type="protein sequence ID" value="POM67895.1"/>
    <property type="molecule type" value="Genomic_DNA"/>
</dbReference>
<dbReference type="SUPFAM" id="SSF53098">
    <property type="entry name" value="Ribonuclease H-like"/>
    <property type="match status" value="1"/>
</dbReference>
<proteinExistence type="predicted"/>
<dbReference type="PANTHER" id="PTHR40866:SF1">
    <property type="entry name" value="BED-TYPE DOMAIN-CONTAINING PROTEIN"/>
    <property type="match status" value="1"/>
</dbReference>